<reference evidence="5" key="1">
    <citation type="journal article" date="2019" name="Int. J. Syst. Evol. Microbiol.">
        <title>The Global Catalogue of Microorganisms (GCM) 10K type strain sequencing project: providing services to taxonomists for standard genome sequencing and annotation.</title>
        <authorList>
            <consortium name="The Broad Institute Genomics Platform"/>
            <consortium name="The Broad Institute Genome Sequencing Center for Infectious Disease"/>
            <person name="Wu L."/>
            <person name="Ma J."/>
        </authorList>
    </citation>
    <scope>NUCLEOTIDE SEQUENCE [LARGE SCALE GENOMIC DNA]</scope>
    <source>
        <strain evidence="5">CCUG 50213</strain>
    </source>
</reference>
<dbReference type="Gene3D" id="3.40.630.30">
    <property type="match status" value="1"/>
</dbReference>
<evidence type="ECO:0000313" key="4">
    <source>
        <dbReference type="EMBL" id="MFD1201195.1"/>
    </source>
</evidence>
<dbReference type="Proteomes" id="UP001597181">
    <property type="component" value="Unassembled WGS sequence"/>
</dbReference>
<dbReference type="InterPro" id="IPR050832">
    <property type="entry name" value="Bact_Acetyltransf"/>
</dbReference>
<dbReference type="RefSeq" id="WP_343957179.1">
    <property type="nucleotide sequence ID" value="NZ_BAAAKZ010000001.1"/>
</dbReference>
<evidence type="ECO:0000259" key="3">
    <source>
        <dbReference type="PROSITE" id="PS51186"/>
    </source>
</evidence>
<keyword evidence="2 4" id="KW-0012">Acyltransferase</keyword>
<dbReference type="SUPFAM" id="SSF55729">
    <property type="entry name" value="Acyl-CoA N-acyltransferases (Nat)"/>
    <property type="match status" value="1"/>
</dbReference>
<dbReference type="EC" id="2.3.-.-" evidence="4"/>
<accession>A0ABW3TKR3</accession>
<proteinExistence type="predicted"/>
<keyword evidence="5" id="KW-1185">Reference proteome</keyword>
<dbReference type="InterPro" id="IPR000182">
    <property type="entry name" value="GNAT_dom"/>
</dbReference>
<name>A0ABW3TKR3_9MICO</name>
<keyword evidence="1 4" id="KW-0808">Transferase</keyword>
<sequence length="150" mass="16437">MSALILRAINPGDRESWEACFRGYREFYKQPHDPEVIERVWAWLDDPSHETRGIAAVEGGKVIGFAHFRTFARPLSGLTGLYLDDLFTSPAARGKGVATALIARLGVIAEVEGASVVRWITAESNTTARSIYDRVATATPWVTYDAVPAG</sequence>
<evidence type="ECO:0000313" key="5">
    <source>
        <dbReference type="Proteomes" id="UP001597181"/>
    </source>
</evidence>
<feature type="domain" description="N-acetyltransferase" evidence="3">
    <location>
        <begin position="4"/>
        <end position="150"/>
    </location>
</feature>
<dbReference type="EMBL" id="JBHTLY010000002">
    <property type="protein sequence ID" value="MFD1201195.1"/>
    <property type="molecule type" value="Genomic_DNA"/>
</dbReference>
<dbReference type="PANTHER" id="PTHR43877">
    <property type="entry name" value="AMINOALKYLPHOSPHONATE N-ACETYLTRANSFERASE-RELATED-RELATED"/>
    <property type="match status" value="1"/>
</dbReference>
<comment type="caution">
    <text evidence="4">The sequence shown here is derived from an EMBL/GenBank/DDBJ whole genome shotgun (WGS) entry which is preliminary data.</text>
</comment>
<dbReference type="Pfam" id="PF00583">
    <property type="entry name" value="Acetyltransf_1"/>
    <property type="match status" value="1"/>
</dbReference>
<dbReference type="InterPro" id="IPR016181">
    <property type="entry name" value="Acyl_CoA_acyltransferase"/>
</dbReference>
<evidence type="ECO:0000256" key="1">
    <source>
        <dbReference type="ARBA" id="ARBA00022679"/>
    </source>
</evidence>
<dbReference type="PROSITE" id="PS51186">
    <property type="entry name" value="GNAT"/>
    <property type="match status" value="1"/>
</dbReference>
<protein>
    <submittedName>
        <fullName evidence="4">GNAT family N-acetyltransferase</fullName>
        <ecNumber evidence="4">2.3.-.-</ecNumber>
    </submittedName>
</protein>
<dbReference type="CDD" id="cd04301">
    <property type="entry name" value="NAT_SF"/>
    <property type="match status" value="1"/>
</dbReference>
<evidence type="ECO:0000256" key="2">
    <source>
        <dbReference type="ARBA" id="ARBA00023315"/>
    </source>
</evidence>
<dbReference type="GO" id="GO:0016746">
    <property type="term" value="F:acyltransferase activity"/>
    <property type="evidence" value="ECO:0007669"/>
    <property type="project" value="UniProtKB-KW"/>
</dbReference>
<gene>
    <name evidence="4" type="ORF">ACFQ3U_04740</name>
</gene>
<organism evidence="4 5">
    <name type="scientific">Leucobacter albus</name>
    <dbReference type="NCBI Taxonomy" id="272210"/>
    <lineage>
        <taxon>Bacteria</taxon>
        <taxon>Bacillati</taxon>
        <taxon>Actinomycetota</taxon>
        <taxon>Actinomycetes</taxon>
        <taxon>Micrococcales</taxon>
        <taxon>Microbacteriaceae</taxon>
        <taxon>Leucobacter</taxon>
    </lineage>
</organism>